<evidence type="ECO:0000313" key="1">
    <source>
        <dbReference type="EMBL" id="CAB3767259.1"/>
    </source>
</evidence>
<protein>
    <submittedName>
        <fullName evidence="1">Uncharacterized protein</fullName>
    </submittedName>
</protein>
<dbReference type="Proteomes" id="UP000494363">
    <property type="component" value="Unassembled WGS sequence"/>
</dbReference>
<organism evidence="1 2">
    <name type="scientific">Paraburkholderia humisilvae</name>
    <dbReference type="NCBI Taxonomy" id="627669"/>
    <lineage>
        <taxon>Bacteria</taxon>
        <taxon>Pseudomonadati</taxon>
        <taxon>Pseudomonadota</taxon>
        <taxon>Betaproteobacteria</taxon>
        <taxon>Burkholderiales</taxon>
        <taxon>Burkholderiaceae</taxon>
        <taxon>Paraburkholderia</taxon>
    </lineage>
</organism>
<name>A0A6J5EL61_9BURK</name>
<sequence>MQAARYVYKGLEVQPLVYPRQRTQAGLSRSYDEGFDAAVRINEPGFRETHARSRVFVLAVERAFESSGEARRASTAYAERLIDSCPPGKTIWDTEN</sequence>
<dbReference type="EMBL" id="CADIKH010000032">
    <property type="protein sequence ID" value="CAB3767259.1"/>
    <property type="molecule type" value="Genomic_DNA"/>
</dbReference>
<proteinExistence type="predicted"/>
<reference evidence="1 2" key="1">
    <citation type="submission" date="2020-04" db="EMBL/GenBank/DDBJ databases">
        <authorList>
            <person name="De Canck E."/>
        </authorList>
    </citation>
    <scope>NUCLEOTIDE SEQUENCE [LARGE SCALE GENOMIC DNA]</scope>
    <source>
        <strain evidence="1 2">LMG 29542</strain>
    </source>
</reference>
<keyword evidence="2" id="KW-1185">Reference proteome</keyword>
<evidence type="ECO:0000313" key="2">
    <source>
        <dbReference type="Proteomes" id="UP000494363"/>
    </source>
</evidence>
<dbReference type="AlphaFoldDB" id="A0A6J5EL61"/>
<gene>
    <name evidence="1" type="ORF">LMG29542_05567</name>
</gene>
<dbReference type="RefSeq" id="WP_175229630.1">
    <property type="nucleotide sequence ID" value="NZ_CADIKH010000032.1"/>
</dbReference>
<accession>A0A6J5EL61</accession>